<dbReference type="InterPro" id="IPR045154">
    <property type="entry name" value="PCF11-like"/>
</dbReference>
<evidence type="ECO:0000313" key="3">
    <source>
        <dbReference type="Proteomes" id="UP001054902"/>
    </source>
</evidence>
<name>A0AAD3H6C7_9STRA</name>
<dbReference type="EMBL" id="BLLK01000045">
    <property type="protein sequence ID" value="GFH52277.1"/>
    <property type="molecule type" value="Genomic_DNA"/>
</dbReference>
<dbReference type="InterPro" id="IPR006569">
    <property type="entry name" value="CID_dom"/>
</dbReference>
<keyword evidence="3" id="KW-1185">Reference proteome</keyword>
<reference evidence="2 3" key="1">
    <citation type="journal article" date="2021" name="Sci. Rep.">
        <title>The genome of the diatom Chaetoceros tenuissimus carries an ancient integrated fragment of an extant virus.</title>
        <authorList>
            <person name="Hongo Y."/>
            <person name="Kimura K."/>
            <person name="Takaki Y."/>
            <person name="Yoshida Y."/>
            <person name="Baba S."/>
            <person name="Kobayashi G."/>
            <person name="Nagasaki K."/>
            <person name="Hano T."/>
            <person name="Tomaru Y."/>
        </authorList>
    </citation>
    <scope>NUCLEOTIDE SEQUENCE [LARGE SCALE GENOMIC DNA]</scope>
    <source>
        <strain evidence="2 3">NIES-3715</strain>
    </source>
</reference>
<dbReference type="GO" id="GO:0006369">
    <property type="term" value="P:termination of RNA polymerase II transcription"/>
    <property type="evidence" value="ECO:0007669"/>
    <property type="project" value="InterPro"/>
</dbReference>
<dbReference type="Proteomes" id="UP001054902">
    <property type="component" value="Unassembled WGS sequence"/>
</dbReference>
<dbReference type="GO" id="GO:0005737">
    <property type="term" value="C:cytoplasm"/>
    <property type="evidence" value="ECO:0007669"/>
    <property type="project" value="TreeGrafter"/>
</dbReference>
<dbReference type="SUPFAM" id="SSF48464">
    <property type="entry name" value="ENTH/VHS domain"/>
    <property type="match status" value="1"/>
</dbReference>
<accession>A0AAD3H6C7</accession>
<proteinExistence type="predicted"/>
<dbReference type="InterPro" id="IPR008942">
    <property type="entry name" value="ENTH_VHS"/>
</dbReference>
<dbReference type="SMART" id="SM00582">
    <property type="entry name" value="RPR"/>
    <property type="match status" value="1"/>
</dbReference>
<organism evidence="2 3">
    <name type="scientific">Chaetoceros tenuissimus</name>
    <dbReference type="NCBI Taxonomy" id="426638"/>
    <lineage>
        <taxon>Eukaryota</taxon>
        <taxon>Sar</taxon>
        <taxon>Stramenopiles</taxon>
        <taxon>Ochrophyta</taxon>
        <taxon>Bacillariophyta</taxon>
        <taxon>Coscinodiscophyceae</taxon>
        <taxon>Chaetocerotophycidae</taxon>
        <taxon>Chaetocerotales</taxon>
        <taxon>Chaetocerotaceae</taxon>
        <taxon>Chaetoceros</taxon>
    </lineage>
</organism>
<dbReference type="PROSITE" id="PS51391">
    <property type="entry name" value="CID"/>
    <property type="match status" value="1"/>
</dbReference>
<evidence type="ECO:0000313" key="2">
    <source>
        <dbReference type="EMBL" id="GFH52277.1"/>
    </source>
</evidence>
<protein>
    <submittedName>
        <fullName evidence="2">Pre-mRNA cleavage complex 2 protein Pcf11</fullName>
    </submittedName>
</protein>
<gene>
    <name evidence="2" type="ORF">CTEN210_08753</name>
</gene>
<sequence length="568" mass="64247">MEVRALINEVSDDVLQDINQSQLSEYKDILRQLGTHPDKVLINTLSMIAEDYCVSFPKSCSSIYQAIKDFLISPDIRPDCKLPLVYVIDSILKNVKGLYIEIMQQDIGQWMSVVYQSLQGNELARTKLRKVWNTWNECKIFSEGDWKTMGKCFIDEDEKAEAAKKITDAKTKAAGIERGADGSLLLGATLRRHMQVVLDDVQSDETDELKKVSLERLAEINPDLLVEIKKAAESLMEQEMSSAKGDISNPITVDGVEESTSSLFNDLRQPHDIDRSKEWDALGIDYLNSSNVCIKKLLNTIRLSTTSASSDPEYEQDGEPLVDIEKLLGTASASVSALTQSLERLKTQEKNKGFISLTAGPLNSSLPGSLPTFYRATKSSTKTIDPAKFTNEGLKEKNEAVIASLYEGGLPFVCSADGRRFATQIEQSNHLDELFRRNQLEKAMERTDERDWYESESKWCRRMTSNSVSFEDAAVHNDENQISDERDPDSYVMTADESKDRCAICGINFNMHFDQDEGEWKYKNCREIEVLNDDVAEEESEMMYVHVTCQRNLGVDILTRDQVQIQDY</sequence>
<dbReference type="GO" id="GO:0003729">
    <property type="term" value="F:mRNA binding"/>
    <property type="evidence" value="ECO:0007669"/>
    <property type="project" value="InterPro"/>
</dbReference>
<dbReference type="Pfam" id="PF04818">
    <property type="entry name" value="CID"/>
    <property type="match status" value="1"/>
</dbReference>
<dbReference type="PANTHER" id="PTHR15921:SF3">
    <property type="entry name" value="PRE-MRNA CLEAVAGE COMPLEX 2 PROTEIN PCF11"/>
    <property type="match status" value="1"/>
</dbReference>
<dbReference type="PANTHER" id="PTHR15921">
    <property type="entry name" value="PRE-MRNA CLEAVAGE COMPLEX II"/>
    <property type="match status" value="1"/>
</dbReference>
<dbReference type="GO" id="GO:0005849">
    <property type="term" value="C:mRNA cleavage factor complex"/>
    <property type="evidence" value="ECO:0007669"/>
    <property type="project" value="TreeGrafter"/>
</dbReference>
<dbReference type="GO" id="GO:0000993">
    <property type="term" value="F:RNA polymerase II complex binding"/>
    <property type="evidence" value="ECO:0007669"/>
    <property type="project" value="InterPro"/>
</dbReference>
<dbReference type="InterPro" id="IPR057242">
    <property type="entry name" value="PCFS4-like"/>
</dbReference>
<dbReference type="AlphaFoldDB" id="A0AAD3H6C7"/>
<evidence type="ECO:0000259" key="1">
    <source>
        <dbReference type="PROSITE" id="PS51391"/>
    </source>
</evidence>
<comment type="caution">
    <text evidence="2">The sequence shown here is derived from an EMBL/GenBank/DDBJ whole genome shotgun (WGS) entry which is preliminary data.</text>
</comment>
<feature type="domain" description="CID" evidence="1">
    <location>
        <begin position="18"/>
        <end position="157"/>
    </location>
</feature>
<dbReference type="GO" id="GO:0031124">
    <property type="term" value="P:mRNA 3'-end processing"/>
    <property type="evidence" value="ECO:0007669"/>
    <property type="project" value="InterPro"/>
</dbReference>
<dbReference type="Pfam" id="PF23228">
    <property type="entry name" value="zf_PCFS4"/>
    <property type="match status" value="1"/>
</dbReference>
<dbReference type="Gene3D" id="1.25.40.90">
    <property type="match status" value="1"/>
</dbReference>